<reference evidence="5 6" key="1">
    <citation type="submission" date="2020-08" db="EMBL/GenBank/DDBJ databases">
        <title>Plant Genome Project.</title>
        <authorList>
            <person name="Zhang R.-G."/>
        </authorList>
    </citation>
    <scope>NUCLEOTIDE SEQUENCE [LARGE SCALE GENOMIC DNA]</scope>
    <source>
        <tissue evidence="5">Rhizome</tissue>
    </source>
</reference>
<evidence type="ECO:0000313" key="5">
    <source>
        <dbReference type="EMBL" id="KAG6495085.1"/>
    </source>
</evidence>
<evidence type="ECO:0000256" key="3">
    <source>
        <dbReference type="ARBA" id="ARBA00045534"/>
    </source>
</evidence>
<evidence type="ECO:0000256" key="1">
    <source>
        <dbReference type="ARBA" id="ARBA00022860"/>
    </source>
</evidence>
<feature type="compositionally biased region" description="Polar residues" evidence="4">
    <location>
        <begin position="638"/>
        <end position="651"/>
    </location>
</feature>
<name>A0A8J5KYA7_ZINOF</name>
<sequence>MGRSSTSCFKIIGCGSGDAVDDDEHVVDEAKSLADKRRWSFHKRSSKHQVLNDSVISEPVSVCSSKQSQEASTTTLHSSKYNLSENPPAQEKPVKTSPIPSNIVNSKAPPSLANRIDTPADPSLNEPDAIILQAAIRGYLARKMLHKLRSIVKLQAAVRGHLVRRQAIGTLRCILAIIRVQAFVKGRLTCQLIGNLPSSGDTNSEGVEASSEKSNKTPIKYLLSNSFARQLLEITPTTKTMYIKCVPSKSDSAWQWLERWMAITSSGVSQHEQSVKESNFESEADAAVADSEPEKNIPPTVSTMLSEPNLSSSESSFKDDKNSVATENTGNFELQTSVIASDDSSKCLPNDDGENLELGNEVSNISVEGSINTEMVNDSPNSFSDHKALQPNLSSEILYDTIPHMLGCTKGTSTSESELSESIETEGENSVIASQKSCNPVFIAHSASSDNQNLASKVKTESNKLKVEFFTNTEAISAENSTFHNLRIPAAASECGTISSTLDSLEKFADDGRQIVLEIGTLEEQNHAEKTVSLQNLDSSVSVSTLYSDTNETQGPDGVEHTTADSDVSVSIVHVHQNAAMSTISDLQSRLEEIEQPRSPEGIGRTHAMVPDPHGTPSSDISVSSSKSKRDHNKRTHGYSSNLASKKSPSNPDKDPVGRNSTGDLSKDARNPKRSNSFGTAKMDPVDQEARLSNSSSLPGYMQATASARAKAHARASMKSSPDLLDTPPKKRHSLPIENGKQTSSPHVQRSASQVQQIAKSGGVHSPQNSAGNFLIP</sequence>
<accession>A0A8J5KYA7</accession>
<dbReference type="SMART" id="SM00015">
    <property type="entry name" value="IQ"/>
    <property type="match status" value="2"/>
</dbReference>
<comment type="caution">
    <text evidence="5">The sequence shown here is derived from an EMBL/GenBank/DDBJ whole genome shotgun (WGS) entry which is preliminary data.</text>
</comment>
<comment type="similarity">
    <text evidence="2">Belongs to the IQD family.</text>
</comment>
<gene>
    <name evidence="5" type="ORF">ZIOFF_042876</name>
</gene>
<dbReference type="Gene3D" id="1.20.5.190">
    <property type="match status" value="1"/>
</dbReference>
<dbReference type="InterPro" id="IPR027417">
    <property type="entry name" value="P-loop_NTPase"/>
</dbReference>
<evidence type="ECO:0000256" key="2">
    <source>
        <dbReference type="ARBA" id="ARBA00024341"/>
    </source>
</evidence>
<proteinExistence type="inferred from homology"/>
<dbReference type="Proteomes" id="UP000734854">
    <property type="component" value="Unassembled WGS sequence"/>
</dbReference>
<dbReference type="Pfam" id="PF00612">
    <property type="entry name" value="IQ"/>
    <property type="match status" value="2"/>
</dbReference>
<evidence type="ECO:0008006" key="7">
    <source>
        <dbReference type="Google" id="ProtNLM"/>
    </source>
</evidence>
<dbReference type="InterPro" id="IPR000048">
    <property type="entry name" value="IQ_motif_EF-hand-BS"/>
</dbReference>
<dbReference type="GO" id="GO:0005516">
    <property type="term" value="F:calmodulin binding"/>
    <property type="evidence" value="ECO:0007669"/>
    <property type="project" value="UniProtKB-KW"/>
</dbReference>
<dbReference type="PANTHER" id="PTHR32295:SF154">
    <property type="entry name" value="PROTEIN IQ-DOMAIN 32"/>
    <property type="match status" value="1"/>
</dbReference>
<feature type="compositionally biased region" description="Polar residues" evidence="4">
    <location>
        <begin position="740"/>
        <end position="759"/>
    </location>
</feature>
<dbReference type="AlphaFoldDB" id="A0A8J5KYA7"/>
<keyword evidence="6" id="KW-1185">Reference proteome</keyword>
<evidence type="ECO:0000313" key="6">
    <source>
        <dbReference type="Proteomes" id="UP000734854"/>
    </source>
</evidence>
<dbReference type="PROSITE" id="PS50096">
    <property type="entry name" value="IQ"/>
    <property type="match status" value="2"/>
</dbReference>
<protein>
    <recommendedName>
        <fullName evidence="7">Protein IQ-DOMAIN 32</fullName>
    </recommendedName>
</protein>
<organism evidence="5 6">
    <name type="scientific">Zingiber officinale</name>
    <name type="common">Ginger</name>
    <name type="synonym">Amomum zingiber</name>
    <dbReference type="NCBI Taxonomy" id="94328"/>
    <lineage>
        <taxon>Eukaryota</taxon>
        <taxon>Viridiplantae</taxon>
        <taxon>Streptophyta</taxon>
        <taxon>Embryophyta</taxon>
        <taxon>Tracheophyta</taxon>
        <taxon>Spermatophyta</taxon>
        <taxon>Magnoliopsida</taxon>
        <taxon>Liliopsida</taxon>
        <taxon>Zingiberales</taxon>
        <taxon>Zingiberaceae</taxon>
        <taxon>Zingiber</taxon>
    </lineage>
</organism>
<dbReference type="PANTHER" id="PTHR32295">
    <property type="entry name" value="IQ-DOMAIN 5-RELATED"/>
    <property type="match status" value="1"/>
</dbReference>
<feature type="compositionally biased region" description="Low complexity" evidence="4">
    <location>
        <begin position="305"/>
        <end position="315"/>
    </location>
</feature>
<feature type="region of interest" description="Disordered" evidence="4">
    <location>
        <begin position="596"/>
        <end position="777"/>
    </location>
</feature>
<evidence type="ECO:0000256" key="4">
    <source>
        <dbReference type="SAM" id="MobiDB-lite"/>
    </source>
</evidence>
<feature type="compositionally biased region" description="Polar residues" evidence="4">
    <location>
        <begin position="64"/>
        <end position="87"/>
    </location>
</feature>
<feature type="compositionally biased region" description="Basic residues" evidence="4">
    <location>
        <begin position="627"/>
        <end position="637"/>
    </location>
</feature>
<feature type="region of interest" description="Disordered" evidence="4">
    <location>
        <begin position="64"/>
        <end position="112"/>
    </location>
</feature>
<feature type="region of interest" description="Disordered" evidence="4">
    <location>
        <begin position="272"/>
        <end position="324"/>
    </location>
</feature>
<dbReference type="EMBL" id="JACMSC010000012">
    <property type="protein sequence ID" value="KAG6495085.1"/>
    <property type="molecule type" value="Genomic_DNA"/>
</dbReference>
<dbReference type="SUPFAM" id="SSF52540">
    <property type="entry name" value="P-loop containing nucleoside triphosphate hydrolases"/>
    <property type="match status" value="1"/>
</dbReference>
<keyword evidence="1" id="KW-0112">Calmodulin-binding</keyword>
<comment type="function">
    <text evidence="3">May be involved in cooperative interactions with calmodulins or calmodulin-like proteins. Recruits calmodulin proteins to microtubules, thus being a potential scaffold in cellular signaling and trafficking. May associate with nucleic acids and regulate gene expression at the transcriptional or post-transcriptional level.</text>
</comment>
<feature type="compositionally biased region" description="Polar residues" evidence="4">
    <location>
        <begin position="766"/>
        <end position="777"/>
    </location>
</feature>